<gene>
    <name evidence="2" type="ordered locus">Desca_2565</name>
</gene>
<organism evidence="2 3">
    <name type="scientific">Desulfotomaculum nigrificans (strain DSM 14880 / VKM B-2319 / CO-1-SRB)</name>
    <name type="common">Desulfotomaculum carboxydivorans</name>
    <dbReference type="NCBI Taxonomy" id="868595"/>
    <lineage>
        <taxon>Bacteria</taxon>
        <taxon>Bacillati</taxon>
        <taxon>Bacillota</taxon>
        <taxon>Clostridia</taxon>
        <taxon>Eubacteriales</taxon>
        <taxon>Desulfotomaculaceae</taxon>
        <taxon>Desulfotomaculum</taxon>
    </lineage>
</organism>
<evidence type="ECO:0000313" key="3">
    <source>
        <dbReference type="Proteomes" id="UP000009226"/>
    </source>
</evidence>
<evidence type="ECO:0000259" key="1">
    <source>
        <dbReference type="Pfam" id="PF07872"/>
    </source>
</evidence>
<keyword evidence="3" id="KW-1185">Reference proteome</keyword>
<dbReference type="AlphaFoldDB" id="F6B515"/>
<proteinExistence type="predicted"/>
<dbReference type="RefSeq" id="WP_003543760.1">
    <property type="nucleotide sequence ID" value="NC_015565.1"/>
</dbReference>
<dbReference type="eggNOG" id="ENOG5033AHG">
    <property type="taxonomic scope" value="Bacteria"/>
</dbReference>
<dbReference type="STRING" id="868595.Desca_2565"/>
<dbReference type="EMBL" id="CP002736">
    <property type="protein sequence ID" value="AEF95387.1"/>
    <property type="molecule type" value="Genomic_DNA"/>
</dbReference>
<dbReference type="InterPro" id="IPR012454">
    <property type="entry name" value="DUF1659"/>
</dbReference>
<reference evidence="2" key="1">
    <citation type="submission" date="2011-05" db="EMBL/GenBank/DDBJ databases">
        <title>Complete sequence of Desulfotomaculum carboxydivorans CO-1-SRB.</title>
        <authorList>
            <consortium name="US DOE Joint Genome Institute"/>
            <person name="Lucas S."/>
            <person name="Han J."/>
            <person name="Lapidus A."/>
            <person name="Cheng J.-F."/>
            <person name="Goodwin L."/>
            <person name="Pitluck S."/>
            <person name="Peters L."/>
            <person name="Mikhailova N."/>
            <person name="Lu M."/>
            <person name="Han C."/>
            <person name="Tapia R."/>
            <person name="Land M."/>
            <person name="Hauser L."/>
            <person name="Kyrpides N."/>
            <person name="Ivanova N."/>
            <person name="Pagani I."/>
            <person name="Stams A."/>
            <person name="Plugge C."/>
            <person name="Muyzer G."/>
            <person name="Kuever J."/>
            <person name="Parshina S."/>
            <person name="Ivanova A."/>
            <person name="Nazina T."/>
            <person name="Woyke T."/>
        </authorList>
    </citation>
    <scope>NUCLEOTIDE SEQUENCE [LARGE SCALE GENOMIC DNA]</scope>
    <source>
        <strain evidence="2">CO-1-SRB</strain>
    </source>
</reference>
<dbReference type="Proteomes" id="UP000009226">
    <property type="component" value="Chromosome"/>
</dbReference>
<accession>F6B515</accession>
<evidence type="ECO:0000313" key="2">
    <source>
        <dbReference type="EMBL" id="AEF95387.1"/>
    </source>
</evidence>
<feature type="domain" description="DUF1659" evidence="1">
    <location>
        <begin position="2"/>
        <end position="72"/>
    </location>
</feature>
<protein>
    <recommendedName>
        <fullName evidence="1">DUF1659 domain-containing protein</fullName>
    </recommendedName>
</protein>
<name>F6B515_DESCC</name>
<dbReference type="Pfam" id="PF07872">
    <property type="entry name" value="DUF1659"/>
    <property type="match status" value="1"/>
</dbReference>
<dbReference type="HOGENOM" id="CLU_196603_3_1_9"/>
<dbReference type="KEGG" id="dca:Desca_2565"/>
<sequence length="74" mass="8230">MAVTKQSYSCSMKLRYQNGVNAQGDPVFLNRTYSKVKVTATDQDIYDVAQALNSLQSKTLVAVNRVDDNQLVSE</sequence>